<evidence type="ECO:0000313" key="1">
    <source>
        <dbReference type="EMBL" id="RNB91997.1"/>
    </source>
</evidence>
<gene>
    <name evidence="1" type="ORF">EDM56_04385</name>
</gene>
<dbReference type="OrthoDB" id="2610300at2"/>
<proteinExistence type="predicted"/>
<evidence type="ECO:0000313" key="2">
    <source>
        <dbReference type="Proteomes" id="UP000271031"/>
    </source>
</evidence>
<dbReference type="Proteomes" id="UP000271031">
    <property type="component" value="Unassembled WGS sequence"/>
</dbReference>
<organism evidence="1 2">
    <name type="scientific">Brevibacillus fluminis</name>
    <dbReference type="NCBI Taxonomy" id="511487"/>
    <lineage>
        <taxon>Bacteria</taxon>
        <taxon>Bacillati</taxon>
        <taxon>Bacillota</taxon>
        <taxon>Bacilli</taxon>
        <taxon>Bacillales</taxon>
        <taxon>Paenibacillaceae</taxon>
        <taxon>Brevibacillus</taxon>
    </lineage>
</organism>
<reference evidence="1 2" key="1">
    <citation type="submission" date="2018-10" db="EMBL/GenBank/DDBJ databases">
        <title>Phylogenomics of Brevibacillus.</title>
        <authorList>
            <person name="Dunlap C."/>
        </authorList>
    </citation>
    <scope>NUCLEOTIDE SEQUENCE [LARGE SCALE GENOMIC DNA]</scope>
    <source>
        <strain evidence="1 2">JCM 15716</strain>
    </source>
</reference>
<accession>A0A3M8DYE0</accession>
<comment type="caution">
    <text evidence="1">The sequence shown here is derived from an EMBL/GenBank/DDBJ whole genome shotgun (WGS) entry which is preliminary data.</text>
</comment>
<dbReference type="EMBL" id="RHHQ01000004">
    <property type="protein sequence ID" value="RNB91997.1"/>
    <property type="molecule type" value="Genomic_DNA"/>
</dbReference>
<dbReference type="RefSeq" id="WP_122916659.1">
    <property type="nucleotide sequence ID" value="NZ_RHHQ01000004.1"/>
</dbReference>
<dbReference type="AlphaFoldDB" id="A0A3M8DYE0"/>
<keyword evidence="2" id="KW-1185">Reference proteome</keyword>
<sequence>MSKLEKYLAKANEQASRKELIVNVAGDEWKVRQLTLQESRSCERLAEVGDTMDWYRYNDARLVKATEHDFPWNDPALLTAYGVGTKFELPAKLFDAEPESYAKLLDAVRRVNSGVSETEVVDELKN</sequence>
<protein>
    <submittedName>
        <fullName evidence="1">Uncharacterized protein</fullName>
    </submittedName>
</protein>
<name>A0A3M8DYE0_9BACL</name>